<dbReference type="AlphaFoldDB" id="A0A6N2WUA3"/>
<keyword evidence="1" id="KW-1133">Transmembrane helix</keyword>
<feature type="transmembrane region" description="Helical" evidence="1">
    <location>
        <begin position="65"/>
        <end position="84"/>
    </location>
</feature>
<sequence>MIKKDYTRCWKAADRRELHLIRLWEETALKQRLLGALLIIFIFTLLYILMVLNLLKHIESIWKPALLYLIILAGVSFVWGAIIYEDEKKLWSGRFYTRIVTCIGHTEINTRYNTFYSLDILGEEGEILEKVEVSAAVLKAAKHQDKLLAATHNPEELRPHILVPLSKPSRSCFWYM</sequence>
<dbReference type="GeneID" id="23114027"/>
<accession>A0A6N2WUA3</accession>
<keyword evidence="1" id="KW-0472">Membrane</keyword>
<feature type="transmembrane region" description="Helical" evidence="1">
    <location>
        <begin position="33"/>
        <end position="53"/>
    </location>
</feature>
<dbReference type="EMBL" id="CACRTF010000017">
    <property type="protein sequence ID" value="VYT45384.1"/>
    <property type="molecule type" value="Genomic_DNA"/>
</dbReference>
<proteinExistence type="predicted"/>
<organism evidence="2">
    <name type="scientific">Enterocloster bolteae</name>
    <dbReference type="NCBI Taxonomy" id="208479"/>
    <lineage>
        <taxon>Bacteria</taxon>
        <taxon>Bacillati</taxon>
        <taxon>Bacillota</taxon>
        <taxon>Clostridia</taxon>
        <taxon>Lachnospirales</taxon>
        <taxon>Lachnospiraceae</taxon>
        <taxon>Enterocloster</taxon>
    </lineage>
</organism>
<protein>
    <submittedName>
        <fullName evidence="2">Uncharacterized protein</fullName>
    </submittedName>
</protein>
<gene>
    <name evidence="2" type="ORF">CBLFYP116_03978</name>
</gene>
<keyword evidence="1" id="KW-0812">Transmembrane</keyword>
<name>A0A6N2WUA3_9FIRM</name>
<dbReference type="RefSeq" id="WP_002576057.1">
    <property type="nucleotide sequence ID" value="NZ_BAABZS010000001.1"/>
</dbReference>
<reference evidence="2" key="1">
    <citation type="submission" date="2019-11" db="EMBL/GenBank/DDBJ databases">
        <authorList>
            <person name="Feng L."/>
        </authorList>
    </citation>
    <scope>NUCLEOTIDE SEQUENCE</scope>
    <source>
        <strain evidence="2">CbolteaeLFYP116</strain>
    </source>
</reference>
<evidence type="ECO:0000256" key="1">
    <source>
        <dbReference type="SAM" id="Phobius"/>
    </source>
</evidence>
<evidence type="ECO:0000313" key="2">
    <source>
        <dbReference type="EMBL" id="VYT45384.1"/>
    </source>
</evidence>